<evidence type="ECO:0000313" key="2">
    <source>
        <dbReference type="Proteomes" id="UP000054826"/>
    </source>
</evidence>
<gene>
    <name evidence="1" type="ORF">T4C_8391</name>
</gene>
<reference evidence="1 2" key="1">
    <citation type="submission" date="2015-01" db="EMBL/GenBank/DDBJ databases">
        <title>Evolution of Trichinella species and genotypes.</title>
        <authorList>
            <person name="Korhonen P.K."/>
            <person name="Edoardo P."/>
            <person name="Giuseppe L.R."/>
            <person name="Gasser R.B."/>
        </authorList>
    </citation>
    <scope>NUCLEOTIDE SEQUENCE [LARGE SCALE GENOMIC DNA]</scope>
    <source>
        <strain evidence="1">ISS176</strain>
    </source>
</reference>
<dbReference type="AlphaFoldDB" id="A0A0V1K0C3"/>
<name>A0A0V1K0C3_TRIPS</name>
<organism evidence="1 2">
    <name type="scientific">Trichinella pseudospiralis</name>
    <name type="common">Parasitic roundworm</name>
    <dbReference type="NCBI Taxonomy" id="6337"/>
    <lineage>
        <taxon>Eukaryota</taxon>
        <taxon>Metazoa</taxon>
        <taxon>Ecdysozoa</taxon>
        <taxon>Nematoda</taxon>
        <taxon>Enoplea</taxon>
        <taxon>Dorylaimia</taxon>
        <taxon>Trichinellida</taxon>
        <taxon>Trichinellidae</taxon>
        <taxon>Trichinella</taxon>
    </lineage>
</organism>
<comment type="caution">
    <text evidence="1">The sequence shown here is derived from an EMBL/GenBank/DDBJ whole genome shotgun (WGS) entry which is preliminary data.</text>
</comment>
<protein>
    <submittedName>
        <fullName evidence="1">Uncharacterized protein</fullName>
    </submittedName>
</protein>
<dbReference type="EMBL" id="JYDV01000026">
    <property type="protein sequence ID" value="KRZ40552.1"/>
    <property type="molecule type" value="Genomic_DNA"/>
</dbReference>
<proteinExistence type="predicted"/>
<accession>A0A0V1K0C3</accession>
<evidence type="ECO:0000313" key="1">
    <source>
        <dbReference type="EMBL" id="KRZ40552.1"/>
    </source>
</evidence>
<sequence length="103" mass="11978">MQRSNVKKRKSAHILKLINDYDALSIPKCLDNRLKQLQTAMLMHIQMTIFIIKEFGLDKILSIMGCCHSNNFWAVTSNEDDPLLALSRMYLPGRHLQWDFGSR</sequence>
<dbReference type="Proteomes" id="UP000054826">
    <property type="component" value="Unassembled WGS sequence"/>
</dbReference>